<feature type="domain" description="SEA" evidence="1">
    <location>
        <begin position="671"/>
        <end position="791"/>
    </location>
</feature>
<reference evidence="2" key="3">
    <citation type="submission" date="2025-09" db="UniProtKB">
        <authorList>
            <consortium name="Ensembl"/>
        </authorList>
    </citation>
    <scope>IDENTIFICATION</scope>
</reference>
<name>H2ZSU9_LATCH</name>
<dbReference type="SUPFAM" id="SSF82671">
    <property type="entry name" value="SEA domain"/>
    <property type="match status" value="10"/>
</dbReference>
<dbReference type="GeneTree" id="ENSGT00440000039287"/>
<sequence length="1477" mass="165962">PTFNEVTVYHETKNRTDGINTLGPYTLDSNSLYVNGTYYFHFCLLLLVITVEVVYSSFSGYHEEIPAPVEKLIEFTLNFTVTNLPSAPELTNTSSPNDTAAAQAILPLLNAVFSNTSISKTYRGCEVVSFRQTANINSTTVDAICRTKNDSTAPAFDREKAYDEFSESTDDITRLGNYTLNSNSLYVDAYNLRSYQPFLILPLTQTGFQNYIVTPTAISIQEPLIFNVTFTVTNLNYSSALSNLSSEVAKATSENITALLNALLKESTVSSTFKSCTTDYYRPAEVGTAAEFLCTFENPNTGAFNEVTVYHEIKNKTQGINTLGPYKVDNNSLYVNGYHEASPLPTFSTTFGENLTEFTLNFTMKNLPFTSDLTNPASPKYTAEANATLELLNKLFSKTSISKIYRGCKIVSFRPSEANSSTTMDAICTINNDSTVPVFDRKQVYNEISNETNGIVTFGNYTLNSDSLYVNVFKKKNSLQFTITPANLKIKMQVLENPPCSVKPDEGTNLLDFTVNFIITNLPFEPNLKNPESVKHKSATTNILYSLDKVFNETSISQQYKGCKIVEYSSVAGNDDTKVDAICTIKNDSTVPFDRVKVYHEFSNQTNTIQILTIYSLNRESLYIDGNLFTYIYTNTIFVTYNTSALKNQTSALTAAFSNPSMSVKPVDVTNLQNFTVNCTVTNLAFESSLKNPDSEKYKSARSNIIYSFDLVFSKTSIRNQYKRSYLFLLRAVNGNDDTKVDAVCTIEKDQTAPFDRKKVYQEFSNETNSIQTLTVYNLNRESLYVDDFDEVGRIYSETKRKTLTQLLAQKFIPLIRPGPPDVTNLQNFTVNFTITNLAFEGSLKNPESEKYKSATTNILYSLGLVFSKTSISKRYKGCKISSFSLRAVSGNDDTKVNAVCTIKKDQNAPFDRKKVFQEFSGQTNSIQSLTVYSLNRESLYVDGYHELPLSTTTIQSALEEEFTVNFTIINLAYSQALKNPNSARYKSAEENIKYLLQEIFKKTYLEKTFKECKIAAFRPVKFHDDTTVDAICTVLKDSPTQAFDRVKAYEEFSDNTKQITSMEIYNLNSGSLYINALVHVYVGIPLIHNAVFGFQHFTVNFTITNLAYSQALKNPNSAKYNSAEKNIKYLLDNIFQQGSLKEMFQQCKVMLFRPVRGNDDTTVDSVCTFKPVATPPTLDKVKIYQELKANTKQITELSIYTLNRNSLYVNGYNEANSITSNNLPSPVTSFAYSSTETPIILVTQSGKDYALNFTITNLVYSPALQSPSSSKYKSAKTTIIYLLEQLFQDSMIKEDYISCRNVLFKSASQGRHTRVESSCRFKEPKQTLSTRVVIYNVFKDKTENITKLGQIYNLDSNSLFVDGRYSMQHKSRDLGFNLNFTIASRTLTSEDPNSPEYKEMVANLTTMLETLFKNSKISPSYKYCRITGLRIGSVKVKCQCFFDNENGNAIIDGPAIEKAFAEGTNSTQLLGGLYQL</sequence>
<dbReference type="EMBL" id="AFYH01021793">
    <property type="status" value="NOT_ANNOTATED_CDS"/>
    <property type="molecule type" value="Genomic_DNA"/>
</dbReference>
<dbReference type="InParanoid" id="H2ZSU9"/>
<dbReference type="InterPro" id="IPR000082">
    <property type="entry name" value="SEA_dom"/>
</dbReference>
<evidence type="ECO:0000259" key="1">
    <source>
        <dbReference type="PROSITE" id="PS50024"/>
    </source>
</evidence>
<dbReference type="OMA" id="NFRIINW"/>
<feature type="domain" description="SEA" evidence="1">
    <location>
        <begin position="1373"/>
        <end position="1477"/>
    </location>
</feature>
<reference evidence="3" key="1">
    <citation type="submission" date="2011-08" db="EMBL/GenBank/DDBJ databases">
        <title>The draft genome of Latimeria chalumnae.</title>
        <authorList>
            <person name="Di Palma F."/>
            <person name="Alfoldi J."/>
            <person name="Johnson J."/>
            <person name="Berlin A."/>
            <person name="Gnerre S."/>
            <person name="Jaffe D."/>
            <person name="MacCallum I."/>
            <person name="Young S."/>
            <person name="Walker B.J."/>
            <person name="Lander E."/>
            <person name="Lindblad-Toh K."/>
        </authorList>
    </citation>
    <scope>NUCLEOTIDE SEQUENCE [LARGE SCALE GENOMIC DNA]</scope>
    <source>
        <strain evidence="3">Wild caught</strain>
    </source>
</reference>
<keyword evidence="3" id="KW-1185">Reference proteome</keyword>
<dbReference type="eggNOG" id="ENOG502RD3J">
    <property type="taxonomic scope" value="Eukaryota"/>
</dbReference>
<feature type="domain" description="SEA" evidence="1">
    <location>
        <begin position="1"/>
        <end position="39"/>
    </location>
</feature>
<proteinExistence type="predicted"/>
<dbReference type="Ensembl" id="ENSLACT00000000472.1">
    <property type="protein sequence ID" value="ENSLACP00000000470.1"/>
    <property type="gene ID" value="ENSLACG00000000418.1"/>
</dbReference>
<dbReference type="PROSITE" id="PS50024">
    <property type="entry name" value="SEA"/>
    <property type="match status" value="11"/>
</dbReference>
<dbReference type="PANTHER" id="PTHR14672">
    <property type="entry name" value="MUCIN-16"/>
    <property type="match status" value="1"/>
</dbReference>
<dbReference type="Pfam" id="PF01390">
    <property type="entry name" value="SEA"/>
    <property type="match status" value="10"/>
</dbReference>
<feature type="domain" description="SEA" evidence="1">
    <location>
        <begin position="222"/>
        <end position="340"/>
    </location>
</feature>
<dbReference type="EMBL" id="AFYH01021794">
    <property type="status" value="NOT_ANNOTATED_CDS"/>
    <property type="molecule type" value="Genomic_DNA"/>
</dbReference>
<feature type="domain" description="SEA" evidence="1">
    <location>
        <begin position="825"/>
        <end position="947"/>
    </location>
</feature>
<feature type="domain" description="SEA" evidence="1">
    <location>
        <begin position="354"/>
        <end position="475"/>
    </location>
</feature>
<feature type="domain" description="SEA" evidence="1">
    <location>
        <begin position="71"/>
        <end position="192"/>
    </location>
</feature>
<dbReference type="Proteomes" id="UP000008672">
    <property type="component" value="Unassembled WGS sequence"/>
</dbReference>
<dbReference type="PANTHER" id="PTHR14672:SF1">
    <property type="entry name" value="MUCIN-16"/>
    <property type="match status" value="1"/>
</dbReference>
<dbReference type="EMBL" id="AFYH01021790">
    <property type="status" value="NOT_ANNOTATED_CDS"/>
    <property type="molecule type" value="Genomic_DNA"/>
</dbReference>
<dbReference type="EMBL" id="AFYH01021792">
    <property type="status" value="NOT_ANNOTATED_CDS"/>
    <property type="molecule type" value="Genomic_DNA"/>
</dbReference>
<evidence type="ECO:0000313" key="3">
    <source>
        <dbReference type="Proteomes" id="UP000008672"/>
    </source>
</evidence>
<reference evidence="2" key="2">
    <citation type="submission" date="2025-08" db="UniProtKB">
        <authorList>
            <consortium name="Ensembl"/>
        </authorList>
    </citation>
    <scope>IDENTIFICATION</scope>
</reference>
<dbReference type="STRING" id="7897.ENSLACP00000000470"/>
<dbReference type="InterPro" id="IPR028850">
    <property type="entry name" value="MUC16"/>
</dbReference>
<evidence type="ECO:0000313" key="2">
    <source>
        <dbReference type="Ensembl" id="ENSLACP00000000470.1"/>
    </source>
</evidence>
<feature type="domain" description="SEA" evidence="1">
    <location>
        <begin position="1094"/>
        <end position="1215"/>
    </location>
</feature>
<dbReference type="Gene3D" id="3.30.70.960">
    <property type="entry name" value="SEA domain"/>
    <property type="match status" value="11"/>
</dbReference>
<feature type="domain" description="SEA" evidence="1">
    <location>
        <begin position="959"/>
        <end position="1080"/>
    </location>
</feature>
<feature type="domain" description="SEA" evidence="1">
    <location>
        <begin position="509"/>
        <end position="629"/>
    </location>
</feature>
<dbReference type="HOGENOM" id="CLU_242020_0_0_1"/>
<dbReference type="EMBL" id="AFYH01021791">
    <property type="status" value="NOT_ANNOTATED_CDS"/>
    <property type="molecule type" value="Genomic_DNA"/>
</dbReference>
<organism evidence="2 3">
    <name type="scientific">Latimeria chalumnae</name>
    <name type="common">Coelacanth</name>
    <dbReference type="NCBI Taxonomy" id="7897"/>
    <lineage>
        <taxon>Eukaryota</taxon>
        <taxon>Metazoa</taxon>
        <taxon>Chordata</taxon>
        <taxon>Craniata</taxon>
        <taxon>Vertebrata</taxon>
        <taxon>Euteleostomi</taxon>
        <taxon>Coelacanthiformes</taxon>
        <taxon>Coelacanthidae</taxon>
        <taxon>Latimeria</taxon>
    </lineage>
</organism>
<dbReference type="SMART" id="SM00200">
    <property type="entry name" value="SEA"/>
    <property type="match status" value="4"/>
</dbReference>
<feature type="domain" description="SEA" evidence="1">
    <location>
        <begin position="1246"/>
        <end position="1367"/>
    </location>
</feature>
<protein>
    <recommendedName>
        <fullName evidence="1">SEA domain-containing protein</fullName>
    </recommendedName>
</protein>
<dbReference type="InterPro" id="IPR036364">
    <property type="entry name" value="SEA_dom_sf"/>
</dbReference>
<dbReference type="EMBL" id="AFYH01021789">
    <property type="status" value="NOT_ANNOTATED_CDS"/>
    <property type="molecule type" value="Genomic_DNA"/>
</dbReference>
<accession>H2ZSU9</accession>